<gene>
    <name evidence="2" type="ORF">CO173_01615</name>
</gene>
<dbReference type="InterPro" id="IPR003507">
    <property type="entry name" value="S66_fam"/>
</dbReference>
<dbReference type="Gene3D" id="3.50.30.60">
    <property type="entry name" value="LD-carboxypeptidase A C-terminal domain-like"/>
    <property type="match status" value="1"/>
</dbReference>
<feature type="domain" description="LD-carboxypeptidase C-terminal" evidence="1">
    <location>
        <begin position="70"/>
        <end position="201"/>
    </location>
</feature>
<sequence>MTQFAMQGEMDRYTVENIRHALFDSGEYEINSSEEYNEIGLNWKDETLLTTRRTYEKNTGWLWDAPMDSEGILWGGCLESIDDMLRNNVPIPSLKEFGNIVLMFETSEEVPLYGYVRRVIRALGERGILSNIQGVLVGRPKAWEFNKPYSKDERIAYATEQQEVVIESIRTYNKNIPVVQNMNFGHTDPQIPMPYGGKVRVDSNNRKIFVCF</sequence>
<dbReference type="Pfam" id="PF17676">
    <property type="entry name" value="Peptidase_S66C"/>
    <property type="match status" value="1"/>
</dbReference>
<evidence type="ECO:0000259" key="1">
    <source>
        <dbReference type="Pfam" id="PF17676"/>
    </source>
</evidence>
<protein>
    <recommendedName>
        <fullName evidence="1">LD-carboxypeptidase C-terminal domain-containing protein</fullName>
    </recommendedName>
</protein>
<dbReference type="InterPro" id="IPR027461">
    <property type="entry name" value="Carboxypeptidase_A_C_sf"/>
</dbReference>
<dbReference type="PANTHER" id="PTHR30237">
    <property type="entry name" value="MURAMOYLTETRAPEPTIDE CARBOXYPEPTIDASE"/>
    <property type="match status" value="1"/>
</dbReference>
<dbReference type="Proteomes" id="UP000231263">
    <property type="component" value="Unassembled WGS sequence"/>
</dbReference>
<dbReference type="SUPFAM" id="SSF141986">
    <property type="entry name" value="LD-carboxypeptidase A C-terminal domain-like"/>
    <property type="match status" value="1"/>
</dbReference>
<reference evidence="3" key="1">
    <citation type="submission" date="2017-09" db="EMBL/GenBank/DDBJ databases">
        <title>Depth-based differentiation of microbial function through sediment-hosted aquifers and enrichment of novel symbionts in the deep terrestrial subsurface.</title>
        <authorList>
            <person name="Probst A.J."/>
            <person name="Ladd B."/>
            <person name="Jarett J.K."/>
            <person name="Geller-Mcgrath D.E."/>
            <person name="Sieber C.M.K."/>
            <person name="Emerson J.B."/>
            <person name="Anantharaman K."/>
            <person name="Thomas B.C."/>
            <person name="Malmstrom R."/>
            <person name="Stieglmeier M."/>
            <person name="Klingl A."/>
            <person name="Woyke T."/>
            <person name="Ryan C.M."/>
            <person name="Banfield J.F."/>
        </authorList>
    </citation>
    <scope>NUCLEOTIDE SEQUENCE [LARGE SCALE GENOMIC DNA]</scope>
</reference>
<comment type="caution">
    <text evidence="2">The sequence shown here is derived from an EMBL/GenBank/DDBJ whole genome shotgun (WGS) entry which is preliminary data.</text>
</comment>
<proteinExistence type="predicted"/>
<dbReference type="AlphaFoldDB" id="A0A2M7XEY7"/>
<dbReference type="InterPro" id="IPR040921">
    <property type="entry name" value="Peptidase_S66C"/>
</dbReference>
<organism evidence="2 3">
    <name type="scientific">Candidatus Uhrbacteria bacterium CG_4_9_14_3_um_filter_41_35</name>
    <dbReference type="NCBI Taxonomy" id="1975034"/>
    <lineage>
        <taxon>Bacteria</taxon>
        <taxon>Candidatus Uhriibacteriota</taxon>
    </lineage>
</organism>
<evidence type="ECO:0000313" key="3">
    <source>
        <dbReference type="Proteomes" id="UP000231263"/>
    </source>
</evidence>
<evidence type="ECO:0000313" key="2">
    <source>
        <dbReference type="EMBL" id="PJA46443.1"/>
    </source>
</evidence>
<name>A0A2M7XEY7_9BACT</name>
<accession>A0A2M7XEY7</accession>
<dbReference type="PANTHER" id="PTHR30237:SF4">
    <property type="entry name" value="LD-CARBOXYPEPTIDASE C-TERMINAL DOMAIN-CONTAINING PROTEIN"/>
    <property type="match status" value="1"/>
</dbReference>
<dbReference type="EMBL" id="PFWT01000009">
    <property type="protein sequence ID" value="PJA46443.1"/>
    <property type="molecule type" value="Genomic_DNA"/>
</dbReference>